<name>A0ACB0ZMJ0_MELEN</name>
<dbReference type="EMBL" id="CAVMJV010000041">
    <property type="protein sequence ID" value="CAK5080316.1"/>
    <property type="molecule type" value="Genomic_DNA"/>
</dbReference>
<comment type="caution">
    <text evidence="1">The sequence shown here is derived from an EMBL/GenBank/DDBJ whole genome shotgun (WGS) entry which is preliminary data.</text>
</comment>
<accession>A0ACB0ZMJ0</accession>
<reference evidence="1" key="1">
    <citation type="submission" date="2023-11" db="EMBL/GenBank/DDBJ databases">
        <authorList>
            <person name="Poullet M."/>
        </authorList>
    </citation>
    <scope>NUCLEOTIDE SEQUENCE</scope>
    <source>
        <strain evidence="1">E1834</strain>
    </source>
</reference>
<dbReference type="Proteomes" id="UP001497535">
    <property type="component" value="Unassembled WGS sequence"/>
</dbReference>
<keyword evidence="2" id="KW-1185">Reference proteome</keyword>
<sequence>MSSTDEESDIETAARRHLTETEQQQYKRTEKNGRSTNPTTNGVLDTTENSSQQRTKIYSRRYAMLTMFILLSASNAMQWIEYSIIAHIIHAYYNVEYTTVDWTSMIYMLTYMILIFPGSWFLDKYGLRMSVMIGAFGNCFGAWLKILSTTPDRFWLTFIAQTIVGSSQVFILGIPPRLAAVWFGPEQVSTACAAGVFGNQLGIAIGFILPPLLVHPGNKESISFQLSLLFLISAVVNSIIFIFIALFFAEKPPLPPSNAQMQAIDESREGDFGRSIKNLLKNGNYILLLITYGINVGVFYAISTLLSQMILFYHEGAQKATGTIGLLIVVSGMFGSVVCGYVLDKWHHFKMTTLIVYLFSFLGMIVFTFTLARWPLWTIFIIAIALGFFMTGYLPLGFEFAAELTFPIAEGTTSGLLNGSAQAFGIAMTFGMGKVLHDLSILWCNVIMSALLFVGFILTALIKSDLRRQNAHIRVGIIKLIFKNKKNLYLEFRVQKMRNKKKMKIILGLQHPPQYL</sequence>
<evidence type="ECO:0000313" key="2">
    <source>
        <dbReference type="Proteomes" id="UP001497535"/>
    </source>
</evidence>
<protein>
    <submittedName>
        <fullName evidence="1">Uncharacterized protein</fullName>
    </submittedName>
</protein>
<organism evidence="1 2">
    <name type="scientific">Meloidogyne enterolobii</name>
    <name type="common">Root-knot nematode worm</name>
    <name type="synonym">Meloidogyne mayaguensis</name>
    <dbReference type="NCBI Taxonomy" id="390850"/>
    <lineage>
        <taxon>Eukaryota</taxon>
        <taxon>Metazoa</taxon>
        <taxon>Ecdysozoa</taxon>
        <taxon>Nematoda</taxon>
        <taxon>Chromadorea</taxon>
        <taxon>Rhabditida</taxon>
        <taxon>Tylenchina</taxon>
        <taxon>Tylenchomorpha</taxon>
        <taxon>Tylenchoidea</taxon>
        <taxon>Meloidogynidae</taxon>
        <taxon>Meloidogyninae</taxon>
        <taxon>Meloidogyne</taxon>
    </lineage>
</organism>
<proteinExistence type="predicted"/>
<gene>
    <name evidence="1" type="ORF">MENTE1834_LOCUS27481</name>
</gene>
<evidence type="ECO:0000313" key="1">
    <source>
        <dbReference type="EMBL" id="CAK5080316.1"/>
    </source>
</evidence>